<proteinExistence type="predicted"/>
<evidence type="ECO:0000313" key="5">
    <source>
        <dbReference type="Proteomes" id="UP001165306"/>
    </source>
</evidence>
<comment type="subunit">
    <text evidence="1">Homohexamer.</text>
</comment>
<keyword evidence="5" id="KW-1185">Reference proteome</keyword>
<dbReference type="PANTHER" id="PTHR33744">
    <property type="entry name" value="CARBOHYDRATE DIACID REGULATOR"/>
    <property type="match status" value="1"/>
</dbReference>
<sequence length="522" mass="57207">MVITVRDLLERPDLRTRLIAGESGIDRPVTWAHVCELEDPTAWLAGGELVMTVGIGIPRDPASQVTYIERLAKAQLSGVMICEGMRAPELSDAMLEAADRWGLPVMLTAYEVPFVAVSRVVADANLEEEHARLRRTLQVYEVARLVVHSSKLPASDFIARLERIVDGRLIVVDPAVGRVVLPPEAPMPPSLGRALRVALERYPSDHVPAVIQLPEVGPSTIALAVPARRRAFLVVSGGRHRAAHDVVVLRHVATVVALALERMTADLERKHRLGAELLAHLADRRITADLGLELLMREQGFPSPPYAVAAIAEDAVALGELQAWLESHCLPHTTLRREGYIFLLLPDSDEAIACLSECLSSTPVGWSERVLTLARVPEAMLEARWALQHAREVGRGFVRYGEQGLGSSSLPMSVEAARNLVERVLGTVLAYDASHEGQLFHSLRCFLEQDCSWSETARALGIHRQTLVYRLRKVESLTGLKVDRTSDLVTLWLAVRAASALGLERDGLKGRATPGHSLNKGI</sequence>
<gene>
    <name evidence="4" type="ORF">NET02_02490</name>
</gene>
<reference evidence="4" key="1">
    <citation type="submission" date="2022-06" db="EMBL/GenBank/DDBJ databases">
        <title>CFH 74404 Thermomicrobiaceae sp.</title>
        <authorList>
            <person name="Ming H."/>
            <person name="Li W.-J."/>
            <person name="Zhao Z."/>
        </authorList>
    </citation>
    <scope>NUCLEOTIDE SEQUENCE</scope>
    <source>
        <strain evidence="4">CFH 74404</strain>
    </source>
</reference>
<evidence type="ECO:0000259" key="2">
    <source>
        <dbReference type="Pfam" id="PF07905"/>
    </source>
</evidence>
<evidence type="ECO:0000313" key="4">
    <source>
        <dbReference type="EMBL" id="MCM8748010.1"/>
    </source>
</evidence>
<dbReference type="EMBL" id="JAMSLR010000001">
    <property type="protein sequence ID" value="MCM8748010.1"/>
    <property type="molecule type" value="Genomic_DNA"/>
</dbReference>
<dbReference type="Proteomes" id="UP001165306">
    <property type="component" value="Unassembled WGS sequence"/>
</dbReference>
<dbReference type="SUPFAM" id="SSF46689">
    <property type="entry name" value="Homeodomain-like"/>
    <property type="match status" value="1"/>
</dbReference>
<organism evidence="4 5">
    <name type="scientific">Thermalbibacter longus</name>
    <dbReference type="NCBI Taxonomy" id="2951981"/>
    <lineage>
        <taxon>Bacteria</taxon>
        <taxon>Pseudomonadati</taxon>
        <taxon>Thermomicrobiota</taxon>
        <taxon>Thermomicrobia</taxon>
        <taxon>Thermomicrobiales</taxon>
        <taxon>Thermomicrobiaceae</taxon>
        <taxon>Thermalbibacter</taxon>
    </lineage>
</organism>
<dbReference type="InterPro" id="IPR012914">
    <property type="entry name" value="PucR_dom"/>
</dbReference>
<accession>A0AA41WDF3</accession>
<dbReference type="InterPro" id="IPR051448">
    <property type="entry name" value="CdaR-like_regulators"/>
</dbReference>
<dbReference type="InterPro" id="IPR009057">
    <property type="entry name" value="Homeodomain-like_sf"/>
</dbReference>
<dbReference type="InterPro" id="IPR025736">
    <property type="entry name" value="PucR_C-HTH_dom"/>
</dbReference>
<name>A0AA41WDF3_9BACT</name>
<dbReference type="PANTHER" id="PTHR33744:SF1">
    <property type="entry name" value="DNA-BINDING TRANSCRIPTIONAL ACTIVATOR ADER"/>
    <property type="match status" value="1"/>
</dbReference>
<evidence type="ECO:0000259" key="3">
    <source>
        <dbReference type="Pfam" id="PF13556"/>
    </source>
</evidence>
<dbReference type="Pfam" id="PF07905">
    <property type="entry name" value="PucR"/>
    <property type="match status" value="1"/>
</dbReference>
<evidence type="ECO:0000256" key="1">
    <source>
        <dbReference type="ARBA" id="ARBA00011643"/>
    </source>
</evidence>
<dbReference type="RefSeq" id="WP_284055789.1">
    <property type="nucleotide sequence ID" value="NZ_JAMSLR010000001.1"/>
</dbReference>
<dbReference type="InterPro" id="IPR042070">
    <property type="entry name" value="PucR_C-HTH_sf"/>
</dbReference>
<dbReference type="InterPro" id="IPR028979">
    <property type="entry name" value="Ser_kin/Pase_Hpr-like_N_sf"/>
</dbReference>
<dbReference type="AlphaFoldDB" id="A0AA41WDF3"/>
<protein>
    <submittedName>
        <fullName evidence="4">PucR family transcriptional regulator ligand-binding domain-containing protein</fullName>
    </submittedName>
</protein>
<dbReference type="Gene3D" id="1.10.10.2840">
    <property type="entry name" value="PucR C-terminal helix-turn-helix domain"/>
    <property type="match status" value="1"/>
</dbReference>
<feature type="domain" description="PucR C-terminal helix-turn-helix" evidence="3">
    <location>
        <begin position="439"/>
        <end position="497"/>
    </location>
</feature>
<feature type="domain" description="Purine catabolism PurC-like" evidence="2">
    <location>
        <begin position="7"/>
        <end position="123"/>
    </location>
</feature>
<comment type="caution">
    <text evidence="4">The sequence shown here is derived from an EMBL/GenBank/DDBJ whole genome shotgun (WGS) entry which is preliminary data.</text>
</comment>
<dbReference type="Pfam" id="PF13556">
    <property type="entry name" value="HTH_30"/>
    <property type="match status" value="1"/>
</dbReference>
<dbReference type="SUPFAM" id="SSF75138">
    <property type="entry name" value="HprK N-terminal domain-like"/>
    <property type="match status" value="1"/>
</dbReference>